<evidence type="ECO:0008006" key="4">
    <source>
        <dbReference type="Google" id="ProtNLM"/>
    </source>
</evidence>
<dbReference type="EMBL" id="BAABLD010000002">
    <property type="protein sequence ID" value="GAA5158285.1"/>
    <property type="molecule type" value="Genomic_DNA"/>
</dbReference>
<comment type="caution">
    <text evidence="2">The sequence shown here is derived from an EMBL/GenBank/DDBJ whole genome shotgun (WGS) entry which is preliminary data.</text>
</comment>
<keyword evidence="3" id="KW-1185">Reference proteome</keyword>
<evidence type="ECO:0000313" key="2">
    <source>
        <dbReference type="EMBL" id="GAA5158285.1"/>
    </source>
</evidence>
<feature type="transmembrane region" description="Helical" evidence="1">
    <location>
        <begin position="20"/>
        <end position="38"/>
    </location>
</feature>
<feature type="transmembrane region" description="Helical" evidence="1">
    <location>
        <begin position="302"/>
        <end position="320"/>
    </location>
</feature>
<feature type="transmembrane region" description="Helical" evidence="1">
    <location>
        <begin position="222"/>
        <end position="242"/>
    </location>
</feature>
<feature type="transmembrane region" description="Helical" evidence="1">
    <location>
        <begin position="355"/>
        <end position="378"/>
    </location>
</feature>
<evidence type="ECO:0000256" key="1">
    <source>
        <dbReference type="SAM" id="Phobius"/>
    </source>
</evidence>
<keyword evidence="1" id="KW-0812">Transmembrane</keyword>
<organism evidence="2 3">
    <name type="scientific">Viridibacterium curvum</name>
    <dbReference type="NCBI Taxonomy" id="1101404"/>
    <lineage>
        <taxon>Bacteria</taxon>
        <taxon>Pseudomonadati</taxon>
        <taxon>Pseudomonadota</taxon>
        <taxon>Betaproteobacteria</taxon>
        <taxon>Rhodocyclales</taxon>
        <taxon>Rhodocyclaceae</taxon>
        <taxon>Viridibacterium</taxon>
    </lineage>
</organism>
<keyword evidence="1" id="KW-0472">Membrane</keyword>
<dbReference type="RefSeq" id="WP_345531012.1">
    <property type="nucleotide sequence ID" value="NZ_BAABLD010000002.1"/>
</dbReference>
<name>A0ABP9QAP3_9RHOO</name>
<keyword evidence="1" id="KW-1133">Transmembrane helix</keyword>
<feature type="transmembrane region" description="Helical" evidence="1">
    <location>
        <begin position="183"/>
        <end position="210"/>
    </location>
</feature>
<evidence type="ECO:0000313" key="3">
    <source>
        <dbReference type="Proteomes" id="UP001500547"/>
    </source>
</evidence>
<feature type="transmembrane region" description="Helical" evidence="1">
    <location>
        <begin position="398"/>
        <end position="416"/>
    </location>
</feature>
<accession>A0ABP9QAP3</accession>
<sequence length="562" mass="62047">MLKTPAIEFTTTPFTQKVRLPGWSLILLGLAYLLPGSLGHVPWRGDDLIHIAAAAGMLRDGHWLLPHVAGAPIFDAPPLHYWLGALFGKLFGWLLPLHDAIRLATVTTCFLGLWVLRRAARSLLPHDPKGNGSLLLAIGSLGLLLHAHEAQPQITLLAMLTSSLLGAGWMQRELRTGSMILGAATGGAFLTMGLPGLILCGPVFVTAAWLARKPGLPLLQEIWPGLLLLAGLLSLWPLLLAFQDPLLVHLWWHQEWLDIVPQLSPQRLSNTLGLLSWFAWPLWPVAGWALWNRRSQLRQAEYAIPLASLVAALLIVVLTGPTRPASALPVLPALVLLAASELTRLRRGAVNWLDWFGIITFTLSGLFIWLAWIALHFGWPQGLSRNIVRLVPGFVSEVEPWTVVVALTLSLGWLIALWRLPRFALRPALHWALGITLTWGLLTTLWLDWFDHDRNYTRVMQEIEAHAGPAPACVATLNVGASQIAALDYFTQLTVLPYAPGDMRCTLLVSYASGRNALVEAPAGWIRIQEIDKGRGRFREQIHLYRRIEPGLSPAGAQRPRS</sequence>
<gene>
    <name evidence="2" type="ORF">GCM10025770_02540</name>
</gene>
<reference evidence="3" key="1">
    <citation type="journal article" date="2019" name="Int. J. Syst. Evol. Microbiol.">
        <title>The Global Catalogue of Microorganisms (GCM) 10K type strain sequencing project: providing services to taxonomists for standard genome sequencing and annotation.</title>
        <authorList>
            <consortium name="The Broad Institute Genomics Platform"/>
            <consortium name="The Broad Institute Genome Sequencing Center for Infectious Disease"/>
            <person name="Wu L."/>
            <person name="Ma J."/>
        </authorList>
    </citation>
    <scope>NUCLEOTIDE SEQUENCE [LARGE SCALE GENOMIC DNA]</scope>
    <source>
        <strain evidence="3">JCM 18715</strain>
    </source>
</reference>
<feature type="transmembrane region" description="Helical" evidence="1">
    <location>
        <begin position="103"/>
        <end position="120"/>
    </location>
</feature>
<feature type="transmembrane region" description="Helical" evidence="1">
    <location>
        <begin position="428"/>
        <end position="447"/>
    </location>
</feature>
<protein>
    <recommendedName>
        <fullName evidence="4">Glycosyltransferase RgtA/B/C/D-like domain-containing protein</fullName>
    </recommendedName>
</protein>
<dbReference type="Proteomes" id="UP001500547">
    <property type="component" value="Unassembled WGS sequence"/>
</dbReference>
<proteinExistence type="predicted"/>
<feature type="transmembrane region" description="Helical" evidence="1">
    <location>
        <begin position="132"/>
        <end position="147"/>
    </location>
</feature>
<feature type="transmembrane region" description="Helical" evidence="1">
    <location>
        <begin position="271"/>
        <end position="290"/>
    </location>
</feature>